<evidence type="ECO:0000256" key="3">
    <source>
        <dbReference type="ARBA" id="ARBA00022804"/>
    </source>
</evidence>
<comment type="similarity">
    <text evidence="7">Belongs to the Leviviricetes maturation protein family.</text>
</comment>
<keyword evidence="6" id="KW-1160">Virus entry into host cell</keyword>
<gene>
    <name evidence="8" type="ORF">H4BulkLitter22293_000004</name>
</gene>
<organism evidence="8">
    <name type="scientific">Leviviridae sp</name>
    <dbReference type="NCBI Taxonomy" id="2027243"/>
    <lineage>
        <taxon>Viruses</taxon>
        <taxon>Riboviria</taxon>
        <taxon>Orthornavirae</taxon>
        <taxon>Lenarviricota</taxon>
        <taxon>Leviviricetes</taxon>
        <taxon>Norzivirales</taxon>
        <taxon>Fiersviridae</taxon>
    </lineage>
</organism>
<evidence type="ECO:0000256" key="1">
    <source>
        <dbReference type="ARBA" id="ARBA00004328"/>
    </source>
</evidence>
<dbReference type="GO" id="GO:0044423">
    <property type="term" value="C:virion component"/>
    <property type="evidence" value="ECO:0007669"/>
    <property type="project" value="UniProtKB-KW"/>
</dbReference>
<proteinExistence type="inferred from homology"/>
<evidence type="ECO:0008006" key="9">
    <source>
        <dbReference type="Google" id="ProtNLM"/>
    </source>
</evidence>
<keyword evidence="2" id="KW-0945">Host-virus interaction</keyword>
<accession>A0A514D9A7</accession>
<comment type="subcellular location">
    <subcellularLocation>
        <location evidence="1">Virion</location>
    </subcellularLocation>
</comment>
<reference evidence="8" key="1">
    <citation type="submission" date="2019-05" db="EMBL/GenBank/DDBJ databases">
        <title>Metatranscriptomic reconstruction reveals RNA viruses with the potential to shape carbon cycling in soil.</title>
        <authorList>
            <person name="Starr E.P."/>
            <person name="Nuccio E."/>
            <person name="Pett-Ridge J."/>
            <person name="Banfield J.F."/>
            <person name="Firestone M.K."/>
        </authorList>
    </citation>
    <scope>NUCLEOTIDE SEQUENCE</scope>
    <source>
        <strain evidence="8">H4_Bulk_Litter_22_scaffold_293</strain>
    </source>
</reference>
<sequence length="422" mass="46312">MSKPGYPKDLAIPVTVHNSYTDHTGHTTSGTDTCVQDRLFEDKSGDNSPGWPAVKQVNYYLRSKFTWNQSPLSVSATVHQLGGDDISEGNFGDAYGASNNPWADTRFGLDHEVIDVYNRLIYKMINQIQSHRVDLGEIFHTRQQTANLVGDTARKLGEALWNATHGQPGRILPSLLGHNPPGGNRIRPPGGGRVSSLLGGIPNEWLAFQYGWKPLYQDVYNSCQNLLDTYNEPTAPYFTASASATASASDKTLVYDRAVPWGPRYELKCTNRSVKGKAEIHYSIDSRFGSNLSQFGISNPAATAWEIVPYSFVVDWFLPIGPFISAMGYSQGLGLRDAWWSYHANQEVSQRVMDTSVSSGNIDAHFSGASGSGSAFVFERHPMEEFPLPPLPSFKDPLTLTHLSEGLSLLSGVVSGTPPHKN</sequence>
<dbReference type="Pfam" id="PF03863">
    <property type="entry name" value="Phage_mat-A"/>
    <property type="match status" value="1"/>
</dbReference>
<name>A0A514D9A7_9VIRU</name>
<evidence type="ECO:0000256" key="6">
    <source>
        <dbReference type="ARBA" id="ARBA00023296"/>
    </source>
</evidence>
<keyword evidence="3" id="KW-1161">Viral attachment to host cell</keyword>
<protein>
    <recommendedName>
        <fullName evidence="9">Maturation</fullName>
    </recommendedName>
</protein>
<evidence type="ECO:0000256" key="5">
    <source>
        <dbReference type="ARBA" id="ARBA00023104"/>
    </source>
</evidence>
<evidence type="ECO:0000256" key="2">
    <source>
        <dbReference type="ARBA" id="ARBA00022581"/>
    </source>
</evidence>
<keyword evidence="4" id="KW-0946">Virion</keyword>
<dbReference type="EMBL" id="MN035344">
    <property type="protein sequence ID" value="QDH90203.1"/>
    <property type="molecule type" value="Genomic_RNA"/>
</dbReference>
<dbReference type="InterPro" id="IPR005563">
    <property type="entry name" value="A_protein"/>
</dbReference>
<keyword evidence="5" id="KW-1175">Viral attachment to host cell pilus</keyword>
<evidence type="ECO:0000313" key="8">
    <source>
        <dbReference type="EMBL" id="QDH90203.1"/>
    </source>
</evidence>
<dbReference type="GO" id="GO:0039666">
    <property type="term" value="P:virion attachment to host cell pilus"/>
    <property type="evidence" value="ECO:0007669"/>
    <property type="project" value="UniProtKB-KW"/>
</dbReference>
<evidence type="ECO:0000256" key="7">
    <source>
        <dbReference type="ARBA" id="ARBA00035110"/>
    </source>
</evidence>
<evidence type="ECO:0000256" key="4">
    <source>
        <dbReference type="ARBA" id="ARBA00022844"/>
    </source>
</evidence>